<dbReference type="EMBL" id="KV426809">
    <property type="protein sequence ID" value="KZV78643.1"/>
    <property type="molecule type" value="Genomic_DNA"/>
</dbReference>
<dbReference type="PANTHER" id="PTHR44329">
    <property type="entry name" value="SERINE/THREONINE-PROTEIN KINASE TNNI3K-RELATED"/>
    <property type="match status" value="1"/>
</dbReference>
<dbReference type="InParanoid" id="A0A166N1A0"/>
<name>A0A166N1A0_EXIGL</name>
<keyword evidence="3" id="KW-1185">Reference proteome</keyword>
<dbReference type="Gene3D" id="1.10.510.10">
    <property type="entry name" value="Transferase(Phosphotransferase) domain 1"/>
    <property type="match status" value="1"/>
</dbReference>
<dbReference type="Pfam" id="PF07714">
    <property type="entry name" value="PK_Tyr_Ser-Thr"/>
    <property type="match status" value="1"/>
</dbReference>
<dbReference type="GO" id="GO:0005524">
    <property type="term" value="F:ATP binding"/>
    <property type="evidence" value="ECO:0007669"/>
    <property type="project" value="InterPro"/>
</dbReference>
<sequence>MPSTTSDIAAVEVNTHAETDSHSQPLLDYLPSHPDAHPEELLGDLAAHLSTLHTVDQIVHGDVRMENAVVSAAGVAQLRPSAKSVPATEPPRYLRSKDEQLPMTTATDVYSFGWLAYQVYTGIAPQDLARDAEQMRIIVAGGKPSRPTTPLHELSDAVWTILLQCWEISPAARPSMDEVANTFRG</sequence>
<proteinExistence type="predicted"/>
<feature type="domain" description="Protein kinase" evidence="1">
    <location>
        <begin position="1"/>
        <end position="184"/>
    </location>
</feature>
<evidence type="ECO:0000313" key="3">
    <source>
        <dbReference type="Proteomes" id="UP000077266"/>
    </source>
</evidence>
<dbReference type="AlphaFoldDB" id="A0A166N1A0"/>
<dbReference type="GO" id="GO:0004674">
    <property type="term" value="F:protein serine/threonine kinase activity"/>
    <property type="evidence" value="ECO:0007669"/>
    <property type="project" value="TreeGrafter"/>
</dbReference>
<dbReference type="Proteomes" id="UP000077266">
    <property type="component" value="Unassembled WGS sequence"/>
</dbReference>
<organism evidence="2 3">
    <name type="scientific">Exidia glandulosa HHB12029</name>
    <dbReference type="NCBI Taxonomy" id="1314781"/>
    <lineage>
        <taxon>Eukaryota</taxon>
        <taxon>Fungi</taxon>
        <taxon>Dikarya</taxon>
        <taxon>Basidiomycota</taxon>
        <taxon>Agaricomycotina</taxon>
        <taxon>Agaricomycetes</taxon>
        <taxon>Auriculariales</taxon>
        <taxon>Exidiaceae</taxon>
        <taxon>Exidia</taxon>
    </lineage>
</organism>
<dbReference type="InterPro" id="IPR051681">
    <property type="entry name" value="Ser/Thr_Kinases-Pseudokinases"/>
</dbReference>
<dbReference type="SUPFAM" id="SSF56112">
    <property type="entry name" value="Protein kinase-like (PK-like)"/>
    <property type="match status" value="1"/>
</dbReference>
<dbReference type="InterPro" id="IPR000719">
    <property type="entry name" value="Prot_kinase_dom"/>
</dbReference>
<dbReference type="InterPro" id="IPR011009">
    <property type="entry name" value="Kinase-like_dom_sf"/>
</dbReference>
<dbReference type="PROSITE" id="PS50011">
    <property type="entry name" value="PROTEIN_KINASE_DOM"/>
    <property type="match status" value="1"/>
</dbReference>
<gene>
    <name evidence="2" type="ORF">EXIGLDRAFT_737077</name>
</gene>
<dbReference type="PANTHER" id="PTHR44329:SF214">
    <property type="entry name" value="PROTEIN KINASE DOMAIN-CONTAINING PROTEIN"/>
    <property type="match status" value="1"/>
</dbReference>
<protein>
    <recommendedName>
        <fullName evidence="1">Protein kinase domain-containing protein</fullName>
    </recommendedName>
</protein>
<dbReference type="STRING" id="1314781.A0A166N1A0"/>
<evidence type="ECO:0000313" key="2">
    <source>
        <dbReference type="EMBL" id="KZV78643.1"/>
    </source>
</evidence>
<dbReference type="InterPro" id="IPR001245">
    <property type="entry name" value="Ser-Thr/Tyr_kinase_cat_dom"/>
</dbReference>
<accession>A0A166N1A0</accession>
<evidence type="ECO:0000259" key="1">
    <source>
        <dbReference type="PROSITE" id="PS50011"/>
    </source>
</evidence>
<dbReference type="OrthoDB" id="538607at2759"/>
<reference evidence="2 3" key="1">
    <citation type="journal article" date="2016" name="Mol. Biol. Evol.">
        <title>Comparative Genomics of Early-Diverging Mushroom-Forming Fungi Provides Insights into the Origins of Lignocellulose Decay Capabilities.</title>
        <authorList>
            <person name="Nagy L.G."/>
            <person name="Riley R."/>
            <person name="Tritt A."/>
            <person name="Adam C."/>
            <person name="Daum C."/>
            <person name="Floudas D."/>
            <person name="Sun H."/>
            <person name="Yadav J.S."/>
            <person name="Pangilinan J."/>
            <person name="Larsson K.H."/>
            <person name="Matsuura K."/>
            <person name="Barry K."/>
            <person name="Labutti K."/>
            <person name="Kuo R."/>
            <person name="Ohm R.A."/>
            <person name="Bhattacharya S.S."/>
            <person name="Shirouzu T."/>
            <person name="Yoshinaga Y."/>
            <person name="Martin F.M."/>
            <person name="Grigoriev I.V."/>
            <person name="Hibbett D.S."/>
        </authorList>
    </citation>
    <scope>NUCLEOTIDE SEQUENCE [LARGE SCALE GENOMIC DNA]</scope>
    <source>
        <strain evidence="2 3">HHB12029</strain>
    </source>
</reference>